<evidence type="ECO:0000256" key="5">
    <source>
        <dbReference type="SAM" id="Coils"/>
    </source>
</evidence>
<feature type="region of interest" description="Disordered" evidence="6">
    <location>
        <begin position="624"/>
        <end position="643"/>
    </location>
</feature>
<reference evidence="8" key="3">
    <citation type="submission" date="2025-09" db="UniProtKB">
        <authorList>
            <consortium name="Ensembl"/>
        </authorList>
    </citation>
    <scope>IDENTIFICATION</scope>
</reference>
<evidence type="ECO:0000259" key="7">
    <source>
        <dbReference type="Pfam" id="PF15619"/>
    </source>
</evidence>
<protein>
    <recommendedName>
        <fullName evidence="3">Lebercilin-like protein</fullName>
    </recommendedName>
    <alternativeName>
        <fullName evidence="4">Leber congenital amaurosis 5-like protein</fullName>
    </alternativeName>
</protein>
<feature type="region of interest" description="Disordered" evidence="6">
    <location>
        <begin position="461"/>
        <end position="486"/>
    </location>
</feature>
<dbReference type="GO" id="GO:0005930">
    <property type="term" value="C:axoneme"/>
    <property type="evidence" value="ECO:0007669"/>
    <property type="project" value="TreeGrafter"/>
</dbReference>
<organism evidence="8 9">
    <name type="scientific">Peromyscus maniculatus bairdii</name>
    <name type="common">Prairie deer mouse</name>
    <dbReference type="NCBI Taxonomy" id="230844"/>
    <lineage>
        <taxon>Eukaryota</taxon>
        <taxon>Metazoa</taxon>
        <taxon>Chordata</taxon>
        <taxon>Craniata</taxon>
        <taxon>Vertebrata</taxon>
        <taxon>Euteleostomi</taxon>
        <taxon>Mammalia</taxon>
        <taxon>Eutheria</taxon>
        <taxon>Euarchontoglires</taxon>
        <taxon>Glires</taxon>
        <taxon>Rodentia</taxon>
        <taxon>Myomorpha</taxon>
        <taxon>Muroidea</taxon>
        <taxon>Cricetidae</taxon>
        <taxon>Neotominae</taxon>
        <taxon>Peromyscus</taxon>
    </lineage>
</organism>
<feature type="domain" description="Lebercilin" evidence="7">
    <location>
        <begin position="137"/>
        <end position="329"/>
    </location>
</feature>
<dbReference type="Proteomes" id="UP000694547">
    <property type="component" value="Chromosome 12"/>
</dbReference>
<dbReference type="PANTHER" id="PTHR16650">
    <property type="entry name" value="C21ORF13-RELATED"/>
    <property type="match status" value="1"/>
</dbReference>
<reference evidence="8 9" key="1">
    <citation type="submission" date="2018-10" db="EMBL/GenBank/DDBJ databases">
        <title>Improved assembly of the deer mouse Peromyscus maniculatus genome.</title>
        <authorList>
            <person name="Lassance J.-M."/>
            <person name="Hoekstra H.E."/>
        </authorList>
    </citation>
    <scope>NUCLEOTIDE SEQUENCE [LARGE SCALE GENOMIC DNA]</scope>
</reference>
<dbReference type="Ensembl" id="ENSPEMT00000039835.1">
    <property type="protein sequence ID" value="ENSPEMP00000032044.1"/>
    <property type="gene ID" value="ENSPEMG00000020214.2"/>
</dbReference>
<name>A0A8C8UJ50_PERMB</name>
<dbReference type="InterPro" id="IPR026188">
    <property type="entry name" value="Lebercilin-like"/>
</dbReference>
<evidence type="ECO:0000256" key="1">
    <source>
        <dbReference type="ARBA" id="ARBA00010229"/>
    </source>
</evidence>
<dbReference type="GeneTree" id="ENSGT00560000077266"/>
<evidence type="ECO:0000256" key="2">
    <source>
        <dbReference type="ARBA" id="ARBA00023054"/>
    </source>
</evidence>
<dbReference type="PANTHER" id="PTHR16650:SF9">
    <property type="entry name" value="LEBERCILIN-LIKE PROTEIN"/>
    <property type="match status" value="1"/>
</dbReference>
<evidence type="ECO:0000256" key="4">
    <source>
        <dbReference type="ARBA" id="ARBA00041402"/>
    </source>
</evidence>
<feature type="region of interest" description="Disordered" evidence="6">
    <location>
        <begin position="554"/>
        <end position="581"/>
    </location>
</feature>
<feature type="compositionally biased region" description="Polar residues" evidence="6">
    <location>
        <begin position="38"/>
        <end position="51"/>
    </location>
</feature>
<feature type="coiled-coil region" evidence="5">
    <location>
        <begin position="198"/>
        <end position="282"/>
    </location>
</feature>
<comment type="similarity">
    <text evidence="1">Belongs to the LCA5 family.</text>
</comment>
<evidence type="ECO:0000256" key="3">
    <source>
        <dbReference type="ARBA" id="ARBA00041189"/>
    </source>
</evidence>
<dbReference type="InterPro" id="IPR028933">
    <property type="entry name" value="Lebercilin_dom"/>
</dbReference>
<dbReference type="AlphaFoldDB" id="A0A8C8UJ50"/>
<evidence type="ECO:0000313" key="9">
    <source>
        <dbReference type="Proteomes" id="UP000694547"/>
    </source>
</evidence>
<evidence type="ECO:0000313" key="8">
    <source>
        <dbReference type="Ensembl" id="ENSPEMP00000032044.1"/>
    </source>
</evidence>
<dbReference type="Pfam" id="PF15619">
    <property type="entry name" value="Lebercilin"/>
    <property type="match status" value="1"/>
</dbReference>
<keyword evidence="2 5" id="KW-0175">Coiled coil</keyword>
<evidence type="ECO:0000256" key="6">
    <source>
        <dbReference type="SAM" id="MobiDB-lite"/>
    </source>
</evidence>
<accession>A0A8C8UJ50</accession>
<dbReference type="GO" id="GO:0042073">
    <property type="term" value="P:intraciliary transport"/>
    <property type="evidence" value="ECO:0007669"/>
    <property type="project" value="TreeGrafter"/>
</dbReference>
<feature type="region of interest" description="Disordered" evidence="6">
    <location>
        <begin position="371"/>
        <end position="397"/>
    </location>
</feature>
<feature type="region of interest" description="Disordered" evidence="6">
    <location>
        <begin position="1"/>
        <end position="51"/>
    </location>
</feature>
<feature type="compositionally biased region" description="Basic and acidic residues" evidence="6">
    <location>
        <begin position="471"/>
        <end position="486"/>
    </location>
</feature>
<proteinExistence type="inferred from homology"/>
<keyword evidence="9" id="KW-1185">Reference proteome</keyword>
<sequence>MSLADTTKAHTNEHFPSLALGSNRKSAEGKSSPDAGNLSRNSRASNGSVDYSRSQCSYRSLASHYDYSEDFLSECSEATNRYQSERLLGKEQEKRKYISKIPQHKGQKDIQAEKKHIWNSSFFNSQIQTIAKRRDAMTHRILSARLHKIKELKNELADIHRKLEATLIENQFLKQLQLRHLKAIGKYVNSQNNLPQITVRHQNEVKNLRQLLRKSQEKERTVSRKLRETDSELLRTKDALQALQKLSEDKNLAEREELTHRLTVLTAKMEANDKKIQSLEKQLRLNNRSFGRQLAKENRKTLAAQTATKTLQGEVRQLQQKLKEKDRELEIKNIYTNRILKNLHEKEDYPKVSSTKSVQADRKNFVNMRHQETQKSDVPSWTTKGKKTTGSIVHKEKSTETNHEISCYMCKLPKQEEPKRKCEAFPRLPSPPYLASWGPVAVGQTWAPHLECHSYLSKEVEHPKPQASLETIRRQEEKREDQEKKVMPPEVEAMARGSEVPADAEGEVPAREVAEMGEVIEVGEADDMEHGQGVSKTPRPRKHYSFTEATENLHHGLPTSCGQASGSPRCRHGVNKHRSDQELRLESAGYEPSFGKAARAKAKETAFRDKKNSLMEELFGTGFADKDDPTNGEAASKAQQLGPAPLWCGPSRPHPPKETGKQLFKCNSSLLHSGLYTSYMSLILPCEGLHSVCFSTLVGCG</sequence>
<reference evidence="8" key="2">
    <citation type="submission" date="2025-08" db="UniProtKB">
        <authorList>
            <consortium name="Ensembl"/>
        </authorList>
    </citation>
    <scope>IDENTIFICATION</scope>
</reference>